<proteinExistence type="predicted"/>
<feature type="domain" description="Methyltransferase" evidence="1">
    <location>
        <begin position="17"/>
        <end position="109"/>
    </location>
</feature>
<dbReference type="Gene3D" id="3.40.50.150">
    <property type="entry name" value="Vaccinia Virus protein VP39"/>
    <property type="match status" value="1"/>
</dbReference>
<evidence type="ECO:0000313" key="3">
    <source>
        <dbReference type="Proteomes" id="UP000077051"/>
    </source>
</evidence>
<sequence length="140" mass="16000">RLFKSPLHDKLTEGIRVLDIGCGPGWWTLDMARLYPNSEFIGIDMADVFITEDVPPNAKFQLLNAGTGLDYFEDESFDFVFQRFLVMGFPTDQYIRSVQEMKRILKPGGAIEILELVNEYKNAGPAFKNINLWSKLLIHA</sequence>
<accession>A0A168N3Y2</accession>
<dbReference type="SUPFAM" id="SSF53335">
    <property type="entry name" value="S-adenosyl-L-methionine-dependent methyltransferases"/>
    <property type="match status" value="1"/>
</dbReference>
<dbReference type="VEuPathDB" id="FungiDB:MUCCIDRAFT_139193"/>
<evidence type="ECO:0000313" key="2">
    <source>
        <dbReference type="EMBL" id="OAD05747.1"/>
    </source>
</evidence>
<dbReference type="STRING" id="747725.A0A168N3Y2"/>
<comment type="caution">
    <text evidence="2">The sequence shown here is derived from an EMBL/GenBank/DDBJ whole genome shotgun (WGS) entry which is preliminary data.</text>
</comment>
<dbReference type="InterPro" id="IPR041698">
    <property type="entry name" value="Methyltransf_25"/>
</dbReference>
<dbReference type="OrthoDB" id="2013972at2759"/>
<organism evidence="2 3">
    <name type="scientific">Mucor lusitanicus CBS 277.49</name>
    <dbReference type="NCBI Taxonomy" id="747725"/>
    <lineage>
        <taxon>Eukaryota</taxon>
        <taxon>Fungi</taxon>
        <taxon>Fungi incertae sedis</taxon>
        <taxon>Mucoromycota</taxon>
        <taxon>Mucoromycotina</taxon>
        <taxon>Mucoromycetes</taxon>
        <taxon>Mucorales</taxon>
        <taxon>Mucorineae</taxon>
        <taxon>Mucoraceae</taxon>
        <taxon>Mucor</taxon>
    </lineage>
</organism>
<dbReference type="InterPro" id="IPR029063">
    <property type="entry name" value="SAM-dependent_MTases_sf"/>
</dbReference>
<dbReference type="EMBL" id="AMYB01000002">
    <property type="protein sequence ID" value="OAD05747.1"/>
    <property type="molecule type" value="Genomic_DNA"/>
</dbReference>
<feature type="non-terminal residue" evidence="2">
    <location>
        <position position="1"/>
    </location>
</feature>
<dbReference type="AlphaFoldDB" id="A0A168N3Y2"/>
<dbReference type="PANTHER" id="PTHR43591">
    <property type="entry name" value="METHYLTRANSFERASE"/>
    <property type="match status" value="1"/>
</dbReference>
<gene>
    <name evidence="2" type="ORF">MUCCIDRAFT_139193</name>
</gene>
<dbReference type="CDD" id="cd02440">
    <property type="entry name" value="AdoMet_MTases"/>
    <property type="match status" value="1"/>
</dbReference>
<reference evidence="2 3" key="1">
    <citation type="submission" date="2015-06" db="EMBL/GenBank/DDBJ databases">
        <title>Expansion of signal transduction pathways in fungi by whole-genome duplication.</title>
        <authorList>
            <consortium name="DOE Joint Genome Institute"/>
            <person name="Corrochano L.M."/>
            <person name="Kuo A."/>
            <person name="Marcet-Houben M."/>
            <person name="Polaino S."/>
            <person name="Salamov A."/>
            <person name="Villalobos J.M."/>
            <person name="Alvarez M.I."/>
            <person name="Avalos J."/>
            <person name="Benito E.P."/>
            <person name="Benoit I."/>
            <person name="Burger G."/>
            <person name="Camino L.P."/>
            <person name="Canovas D."/>
            <person name="Cerda-Olmedo E."/>
            <person name="Cheng J.-F."/>
            <person name="Dominguez A."/>
            <person name="Elias M."/>
            <person name="Eslava A.P."/>
            <person name="Glaser F."/>
            <person name="Grimwood J."/>
            <person name="Gutierrez G."/>
            <person name="Heitman J."/>
            <person name="Henrissat B."/>
            <person name="Iturriaga E.A."/>
            <person name="Lang B.F."/>
            <person name="Lavin J.L."/>
            <person name="Lee S."/>
            <person name="Li W."/>
            <person name="Lindquist E."/>
            <person name="Lopez-Garcia S."/>
            <person name="Luque E.M."/>
            <person name="Marcos A.T."/>
            <person name="Martin J."/>
            <person name="Mccluskey K."/>
            <person name="Medina H.R."/>
            <person name="Miralles-Duran A."/>
            <person name="Miyazaki A."/>
            <person name="Munoz-Torres E."/>
            <person name="Oguiza J.A."/>
            <person name="Ohm R."/>
            <person name="Olmedo M."/>
            <person name="Orejas M."/>
            <person name="Ortiz-Castellanos L."/>
            <person name="Pisabarro A.G."/>
            <person name="Rodriguez-Romero J."/>
            <person name="Ruiz-Herrera J."/>
            <person name="Ruiz-Vazquez R."/>
            <person name="Sanz C."/>
            <person name="Schackwitz W."/>
            <person name="Schmutz J."/>
            <person name="Shahriari M."/>
            <person name="Shelest E."/>
            <person name="Silva-Franco F."/>
            <person name="Soanes D."/>
            <person name="Syed K."/>
            <person name="Tagua V.G."/>
            <person name="Talbot N.J."/>
            <person name="Thon M."/>
            <person name="De Vries R.P."/>
            <person name="Wiebenga A."/>
            <person name="Yadav J.S."/>
            <person name="Braun E.L."/>
            <person name="Baker S."/>
            <person name="Garre V."/>
            <person name="Horwitz B."/>
            <person name="Torres-Martinez S."/>
            <person name="Idnurm A."/>
            <person name="Herrera-Estrella A."/>
            <person name="Gabaldon T."/>
            <person name="Grigoriev I.V."/>
        </authorList>
    </citation>
    <scope>NUCLEOTIDE SEQUENCE [LARGE SCALE GENOMIC DNA]</scope>
    <source>
        <strain evidence="2 3">CBS 277.49</strain>
    </source>
</reference>
<dbReference type="GO" id="GO:0008168">
    <property type="term" value="F:methyltransferase activity"/>
    <property type="evidence" value="ECO:0007669"/>
    <property type="project" value="TreeGrafter"/>
</dbReference>
<dbReference type="Proteomes" id="UP000077051">
    <property type="component" value="Unassembled WGS sequence"/>
</dbReference>
<protein>
    <recommendedName>
        <fullName evidence="1">Methyltransferase domain-containing protein</fullName>
    </recommendedName>
</protein>
<dbReference type="Pfam" id="PF13649">
    <property type="entry name" value="Methyltransf_25"/>
    <property type="match status" value="1"/>
</dbReference>
<evidence type="ECO:0000259" key="1">
    <source>
        <dbReference type="Pfam" id="PF13649"/>
    </source>
</evidence>
<name>A0A168N3Y2_MUCCL</name>
<dbReference type="PANTHER" id="PTHR43591:SF24">
    <property type="entry name" value="2-METHOXY-6-POLYPRENYL-1,4-BENZOQUINOL METHYLASE, MITOCHONDRIAL"/>
    <property type="match status" value="1"/>
</dbReference>
<keyword evidence="3" id="KW-1185">Reference proteome</keyword>